<dbReference type="RefSeq" id="WP_229591305.1">
    <property type="nucleotide sequence ID" value="NZ_AP024485.1"/>
</dbReference>
<comment type="caution">
    <text evidence="1">Lacks conserved residue(s) required for the propagation of feature annotation.</text>
</comment>
<dbReference type="InterPro" id="IPR011990">
    <property type="entry name" value="TPR-like_helical_dom_sf"/>
</dbReference>
<keyword evidence="4" id="KW-0808">Transferase</keyword>
<dbReference type="Gene3D" id="3.40.50.2300">
    <property type="match status" value="1"/>
</dbReference>
<reference evidence="4" key="1">
    <citation type="journal article" date="2022" name="Arch. Microbiol.">
        <title>Pseudodesulfovibrio sediminis sp. nov., a mesophilic and neutrophilic sulfate-reducing bacterium isolated from sediment of a brackish lake.</title>
        <authorList>
            <person name="Takahashi A."/>
            <person name="Kojima H."/>
            <person name="Watanabe M."/>
            <person name="Fukui M."/>
        </authorList>
    </citation>
    <scope>NUCLEOTIDE SEQUENCE</scope>
    <source>
        <strain evidence="4">SF6</strain>
    </source>
</reference>
<keyword evidence="4" id="KW-0418">Kinase</keyword>
<feature type="domain" description="Response regulatory" evidence="3">
    <location>
        <begin position="20"/>
        <end position="141"/>
    </location>
</feature>
<proteinExistence type="predicted"/>
<evidence type="ECO:0000313" key="4">
    <source>
        <dbReference type="EMBL" id="BCS89328.1"/>
    </source>
</evidence>
<dbReference type="Pfam" id="PF13181">
    <property type="entry name" value="TPR_8"/>
    <property type="match status" value="1"/>
</dbReference>
<feature type="repeat" description="TPR" evidence="2">
    <location>
        <begin position="397"/>
        <end position="430"/>
    </location>
</feature>
<dbReference type="SUPFAM" id="SSF52172">
    <property type="entry name" value="CheY-like"/>
    <property type="match status" value="1"/>
</dbReference>
<dbReference type="Pfam" id="PF13432">
    <property type="entry name" value="TPR_16"/>
    <property type="match status" value="1"/>
</dbReference>
<dbReference type="Pfam" id="PF00515">
    <property type="entry name" value="TPR_1"/>
    <property type="match status" value="1"/>
</dbReference>
<accession>A0ABN6EV24</accession>
<feature type="repeat" description="TPR" evidence="2">
    <location>
        <begin position="325"/>
        <end position="358"/>
    </location>
</feature>
<dbReference type="PANTHER" id="PTHR12558:SF13">
    <property type="entry name" value="CELL DIVISION CYCLE PROTEIN 27 HOMOLOG"/>
    <property type="match status" value="1"/>
</dbReference>
<name>A0ABN6EV24_9BACT</name>
<evidence type="ECO:0000256" key="1">
    <source>
        <dbReference type="PROSITE-ProRule" id="PRU00169"/>
    </source>
</evidence>
<feature type="repeat" description="TPR" evidence="2">
    <location>
        <begin position="359"/>
        <end position="392"/>
    </location>
</feature>
<dbReference type="GO" id="GO:0016301">
    <property type="term" value="F:kinase activity"/>
    <property type="evidence" value="ECO:0007669"/>
    <property type="project" value="UniProtKB-KW"/>
</dbReference>
<dbReference type="PROSITE" id="PS50293">
    <property type="entry name" value="TPR_REGION"/>
    <property type="match status" value="1"/>
</dbReference>
<keyword evidence="5" id="KW-1185">Reference proteome</keyword>
<dbReference type="PROSITE" id="PS50110">
    <property type="entry name" value="RESPONSE_REGULATORY"/>
    <property type="match status" value="1"/>
</dbReference>
<protein>
    <submittedName>
        <fullName evidence="4">Histidine kinase</fullName>
    </submittedName>
</protein>
<feature type="repeat" description="TPR" evidence="2">
    <location>
        <begin position="248"/>
        <end position="281"/>
    </location>
</feature>
<organism evidence="4 5">
    <name type="scientific">Pseudodesulfovibrio sediminis</name>
    <dbReference type="NCBI Taxonomy" id="2810563"/>
    <lineage>
        <taxon>Bacteria</taxon>
        <taxon>Pseudomonadati</taxon>
        <taxon>Thermodesulfobacteriota</taxon>
        <taxon>Desulfovibrionia</taxon>
        <taxon>Desulfovibrionales</taxon>
        <taxon>Desulfovibrionaceae</taxon>
    </lineage>
</organism>
<evidence type="ECO:0000256" key="2">
    <source>
        <dbReference type="PROSITE-ProRule" id="PRU00339"/>
    </source>
</evidence>
<sequence length="443" mass="49848">MSGKYDLIVHDYFEKAQGTVVLISEDSLFKKTLSSTIFKTLGVKRNCFYSFENVQSGLNKINELEKNGIDTILFLERSFNGRASSDTVITLKRMLPELKIIVLVGEVKRENIAYFYEVGVANVISKPASMNNIIEKLAFTVKPQGKLSEYMSIGKRCLAAGRFMEAMKISDKVLRVKPESPAGLMLKGDVYTAEGNLDKALECYHRAHESSHLYLEPIKKLVAAYHGVDEESCLKYMKQLDRLSPLNAERKTEIGKIYVNRKDMKLAEKYFDQAIETATREAMSLISLVAEEISGAVTNSSPELSEKYLTQVLEARVKNLGPDDITLFNKLGIALRSQGKWKEAVENYTTALRISPEDEGLHYNMGMAYYDGRQNRLAAKCFSNALEKNPGFYRASETVSMNLGTIFFDLREHEKARPCFQSALALNPNNAEAQRMLEALPDS</sequence>
<evidence type="ECO:0000259" key="3">
    <source>
        <dbReference type="PROSITE" id="PS50110"/>
    </source>
</evidence>
<keyword evidence="2" id="KW-0802">TPR repeat</keyword>
<dbReference type="PROSITE" id="PS50005">
    <property type="entry name" value="TPR"/>
    <property type="match status" value="4"/>
</dbReference>
<dbReference type="InterPro" id="IPR001789">
    <property type="entry name" value="Sig_transdc_resp-reg_receiver"/>
</dbReference>
<dbReference type="SMART" id="SM00028">
    <property type="entry name" value="TPR"/>
    <property type="match status" value="5"/>
</dbReference>
<evidence type="ECO:0000313" key="5">
    <source>
        <dbReference type="Proteomes" id="UP001053296"/>
    </source>
</evidence>
<gene>
    <name evidence="4" type="ORF">PSDVSF_25700</name>
</gene>
<dbReference type="PANTHER" id="PTHR12558">
    <property type="entry name" value="CELL DIVISION CYCLE 16,23,27"/>
    <property type="match status" value="1"/>
</dbReference>
<dbReference type="Gene3D" id="1.25.40.10">
    <property type="entry name" value="Tetratricopeptide repeat domain"/>
    <property type="match status" value="3"/>
</dbReference>
<dbReference type="InterPro" id="IPR019734">
    <property type="entry name" value="TPR_rpt"/>
</dbReference>
<dbReference type="EMBL" id="AP024485">
    <property type="protein sequence ID" value="BCS89328.1"/>
    <property type="molecule type" value="Genomic_DNA"/>
</dbReference>
<dbReference type="InterPro" id="IPR011006">
    <property type="entry name" value="CheY-like_superfamily"/>
</dbReference>
<dbReference type="Pfam" id="PF13414">
    <property type="entry name" value="TPR_11"/>
    <property type="match status" value="1"/>
</dbReference>
<dbReference type="Proteomes" id="UP001053296">
    <property type="component" value="Chromosome"/>
</dbReference>
<dbReference type="SUPFAM" id="SSF48452">
    <property type="entry name" value="TPR-like"/>
    <property type="match status" value="1"/>
</dbReference>